<comment type="caution">
    <text evidence="1">The sequence shown here is derived from an EMBL/GenBank/DDBJ whole genome shotgun (WGS) entry which is preliminary data.</text>
</comment>
<dbReference type="EMBL" id="JACCJB010000021">
    <property type="protein sequence ID" value="KAF6218749.1"/>
    <property type="molecule type" value="Genomic_DNA"/>
</dbReference>
<accession>A0A8H6F8P6</accession>
<name>A0A8H6F8P6_9LECA</name>
<keyword evidence="2" id="KW-1185">Reference proteome</keyword>
<gene>
    <name evidence="1" type="ORF">HO133_005291</name>
</gene>
<evidence type="ECO:0000313" key="1">
    <source>
        <dbReference type="EMBL" id="KAF6218749.1"/>
    </source>
</evidence>
<dbReference type="AlphaFoldDB" id="A0A8H6F8P6"/>
<evidence type="ECO:0000313" key="2">
    <source>
        <dbReference type="Proteomes" id="UP000593566"/>
    </source>
</evidence>
<reference evidence="1 2" key="1">
    <citation type="journal article" date="2020" name="Genomics">
        <title>Complete, high-quality genomes from long-read metagenomic sequencing of two wolf lichen thalli reveals enigmatic genome architecture.</title>
        <authorList>
            <person name="McKenzie S.K."/>
            <person name="Walston R.F."/>
            <person name="Allen J.L."/>
        </authorList>
    </citation>
    <scope>NUCLEOTIDE SEQUENCE [LARGE SCALE GENOMIC DNA]</scope>
    <source>
        <strain evidence="1">WasteWater1</strain>
    </source>
</reference>
<organism evidence="1 2">
    <name type="scientific">Letharia lupina</name>
    <dbReference type="NCBI Taxonomy" id="560253"/>
    <lineage>
        <taxon>Eukaryota</taxon>
        <taxon>Fungi</taxon>
        <taxon>Dikarya</taxon>
        <taxon>Ascomycota</taxon>
        <taxon>Pezizomycotina</taxon>
        <taxon>Lecanoromycetes</taxon>
        <taxon>OSLEUM clade</taxon>
        <taxon>Lecanoromycetidae</taxon>
        <taxon>Lecanorales</taxon>
        <taxon>Lecanorineae</taxon>
        <taxon>Parmeliaceae</taxon>
        <taxon>Letharia</taxon>
    </lineage>
</organism>
<dbReference type="GeneID" id="59333697"/>
<sequence>MATLSIDLTHYCRPCLRRLISQTRSFTTTPTRRVKGPLPVFHPTPSPDLDAILNTFRTNIFFPSHLLVLQQDLVYKKSNHALLTSDEPATVRLGDEVLQLLPLDKRRDEPPTRSSFAKVVQLMEETGDWGNMAGFLEGLKVARRKLAGWQVEKMMRRANEVGEQGVVMDILNKVKKTGVGLWDVKVCREVMRGAVLKATQSGWSEEGVERGLKYAEKIWDLMWDPRHVEEQKKVGTDLRGRPEIVGVVVLMHAVKAVKLGGGKDEGGIVAKYAEVMLERWENSRGEMMIDAQDWSDANYKLMMWAPVWHGMKMARQVVGAGSPLGGRLDEKLSQDLEPLIHKSRAITLAHTPADGMRRGLKVYEDMLQASS</sequence>
<dbReference type="Proteomes" id="UP000593566">
    <property type="component" value="Unassembled WGS sequence"/>
</dbReference>
<protein>
    <submittedName>
        <fullName evidence="1">Uncharacterized protein</fullName>
    </submittedName>
</protein>
<proteinExistence type="predicted"/>
<dbReference type="RefSeq" id="XP_037148184.1">
    <property type="nucleotide sequence ID" value="XM_037296202.1"/>
</dbReference>